<proteinExistence type="predicted"/>
<protein>
    <submittedName>
        <fullName evidence="1">Uncharacterized protein</fullName>
    </submittedName>
</protein>
<evidence type="ECO:0000313" key="2">
    <source>
        <dbReference type="Proteomes" id="UP000017862"/>
    </source>
</evidence>
<dbReference type="PATRIC" id="fig|1261131.3.peg.69"/>
<evidence type="ECO:0000313" key="1">
    <source>
        <dbReference type="EMBL" id="AHA27458.1"/>
    </source>
</evidence>
<dbReference type="KEGG" id="lar:lam_075"/>
<gene>
    <name evidence="1" type="ORF">lam_075</name>
</gene>
<organism evidence="1 2">
    <name type="scientific">Candidatus Liberibacter americanus str. Sao Paulo</name>
    <dbReference type="NCBI Taxonomy" id="1261131"/>
    <lineage>
        <taxon>Bacteria</taxon>
        <taxon>Pseudomonadati</taxon>
        <taxon>Pseudomonadota</taxon>
        <taxon>Alphaproteobacteria</taxon>
        <taxon>Hyphomicrobiales</taxon>
        <taxon>Rhizobiaceae</taxon>
        <taxon>Liberibacter</taxon>
    </lineage>
</organism>
<dbReference type="Proteomes" id="UP000017862">
    <property type="component" value="Chromosome"/>
</dbReference>
<dbReference type="EMBL" id="CP006604">
    <property type="protein sequence ID" value="AHA27458.1"/>
    <property type="molecule type" value="Genomic_DNA"/>
</dbReference>
<dbReference type="AlphaFoldDB" id="U6B495"/>
<name>U6B495_9HYPH</name>
<dbReference type="eggNOG" id="ENOG502ZKGP">
    <property type="taxonomic scope" value="Bacteria"/>
</dbReference>
<keyword evidence="2" id="KW-1185">Reference proteome</keyword>
<dbReference type="RefSeq" id="WP_023466137.1">
    <property type="nucleotide sequence ID" value="NC_022793.1"/>
</dbReference>
<reference evidence="1 2" key="1">
    <citation type="journal article" date="2014" name="Mol. Plant Microbe Interact.">
        <title>The complete genome sequence of Candidatus Liberibacter americanus, associated with citrus Huanglongbing.</title>
        <authorList>
            <person name="Wulff N.A."/>
            <person name="Zhang S."/>
            <person name="Setubal J.C."/>
            <person name="Almeida N.F."/>
            <person name="Martins E.C."/>
            <person name="Harakava R."/>
            <person name="Kumar D."/>
            <person name="Rangel L.T."/>
            <person name="Foissac X."/>
            <person name="Bove J."/>
            <person name="Gabriel D.W."/>
        </authorList>
    </citation>
    <scope>NUCLEOTIDE SEQUENCE [LARGE SCALE GENOMIC DNA]</scope>
    <source>
        <strain evidence="1 2">Sao Paulo</strain>
    </source>
</reference>
<sequence>MSITKITNAGSIIRQEHYTNIHSDIKSDTIIPAKNSIQSSTMDKVSQVAKDVLMSSIPIYGTIQSFKKGEIGWGIFGIATDILTLVPVLGSSAKLAFAASIATREAKGLLATAKAVKATSDVVNAIKVEKEISEAIKVEKEISVAKSIIEDKNIYKKYTENPIKTVSDETKIENTLILDKQQKEPSYIEDSNHSYTSLEDINNGKEKLPLPYEIKPSIMTENQKWKMGNYTEEDKKELKNMMEEMLEDFHKLGDSINNQLSLDLTRSTYIINGKVINKSNPEKMIEEIKDMVHQDNRRLQLISTFSNQAIFPNLSIHIMKTDPRLGQQLYGSKNGKTIFEINTLDNNIMQIKATYETKTIPTFEKGDGYDNIKKLNGYGHKIELKLSPDKIISADPYFYTY</sequence>
<dbReference type="HOGENOM" id="CLU_741207_0_0_5"/>
<accession>U6B495</accession>